<dbReference type="RefSeq" id="WP_005000508.1">
    <property type="nucleotide sequence ID" value="NZ_CH672427.1"/>
</dbReference>
<dbReference type="eggNOG" id="COG2442">
    <property type="taxonomic scope" value="Bacteria"/>
</dbReference>
<dbReference type="OrthoDB" id="9809529at2"/>
<dbReference type="EMBL" id="AAOF01000005">
    <property type="protein sequence ID" value="EAR21898.1"/>
    <property type="molecule type" value="Genomic_DNA"/>
</dbReference>
<dbReference type="STRING" id="314278.NB231_05906"/>
<evidence type="ECO:0000313" key="1">
    <source>
        <dbReference type="EMBL" id="EAR21898.1"/>
    </source>
</evidence>
<protein>
    <recommendedName>
        <fullName evidence="3">DUF433 domain-containing protein</fullName>
    </recommendedName>
</protein>
<reference evidence="1 2" key="1">
    <citation type="submission" date="2006-02" db="EMBL/GenBank/DDBJ databases">
        <authorList>
            <person name="Waterbury J."/>
            <person name="Ferriera S."/>
            <person name="Johnson J."/>
            <person name="Kravitz S."/>
            <person name="Halpern A."/>
            <person name="Remington K."/>
            <person name="Beeson K."/>
            <person name="Tran B."/>
            <person name="Rogers Y.-H."/>
            <person name="Friedman R."/>
            <person name="Venter J.C."/>
        </authorList>
    </citation>
    <scope>NUCLEOTIDE SEQUENCE [LARGE SCALE GENOMIC DNA]</scope>
    <source>
        <strain evidence="1 2">Nb-231</strain>
    </source>
</reference>
<dbReference type="Gene3D" id="1.10.10.10">
    <property type="entry name" value="Winged helix-like DNA-binding domain superfamily/Winged helix DNA-binding domain"/>
    <property type="match status" value="1"/>
</dbReference>
<evidence type="ECO:0008006" key="3">
    <source>
        <dbReference type="Google" id="ProtNLM"/>
    </source>
</evidence>
<accession>A4BQP8</accession>
<dbReference type="Pfam" id="PF04255">
    <property type="entry name" value="DUF433"/>
    <property type="match status" value="1"/>
</dbReference>
<keyword evidence="2" id="KW-1185">Reference proteome</keyword>
<gene>
    <name evidence="1" type="ORF">NB231_05906</name>
</gene>
<dbReference type="AlphaFoldDB" id="A4BQP8"/>
<sequence length="69" mass="7798">MKSNVIISDPQIMGGTPVFKGTRVPMQTLIDYLEAGSTIEEFLEGFPTVDRQQVIDFFEETKERFLANA</sequence>
<dbReference type="PANTHER" id="PTHR34849:SF3">
    <property type="entry name" value="SSR2962 PROTEIN"/>
    <property type="match status" value="1"/>
</dbReference>
<dbReference type="InterPro" id="IPR007367">
    <property type="entry name" value="DUF433"/>
</dbReference>
<dbReference type="Proteomes" id="UP000003374">
    <property type="component" value="Unassembled WGS sequence"/>
</dbReference>
<name>A4BQP8_9GAMM</name>
<dbReference type="SUPFAM" id="SSF46689">
    <property type="entry name" value="Homeodomain-like"/>
    <property type="match status" value="1"/>
</dbReference>
<dbReference type="HOGENOM" id="CLU_126005_3_0_6"/>
<proteinExistence type="predicted"/>
<dbReference type="InterPro" id="IPR036388">
    <property type="entry name" value="WH-like_DNA-bd_sf"/>
</dbReference>
<organism evidence="1 2">
    <name type="scientific">Nitrococcus mobilis Nb-231</name>
    <dbReference type="NCBI Taxonomy" id="314278"/>
    <lineage>
        <taxon>Bacteria</taxon>
        <taxon>Pseudomonadati</taxon>
        <taxon>Pseudomonadota</taxon>
        <taxon>Gammaproteobacteria</taxon>
        <taxon>Chromatiales</taxon>
        <taxon>Ectothiorhodospiraceae</taxon>
        <taxon>Nitrococcus</taxon>
    </lineage>
</organism>
<dbReference type="InterPro" id="IPR009057">
    <property type="entry name" value="Homeodomain-like_sf"/>
</dbReference>
<comment type="caution">
    <text evidence="1">The sequence shown here is derived from an EMBL/GenBank/DDBJ whole genome shotgun (WGS) entry which is preliminary data.</text>
</comment>
<evidence type="ECO:0000313" key="2">
    <source>
        <dbReference type="Proteomes" id="UP000003374"/>
    </source>
</evidence>
<dbReference type="PANTHER" id="PTHR34849">
    <property type="entry name" value="SSL5025 PROTEIN"/>
    <property type="match status" value="1"/>
</dbReference>